<dbReference type="SUPFAM" id="SSF102712">
    <property type="entry name" value="JAB1/MPN domain"/>
    <property type="match status" value="1"/>
</dbReference>
<reference evidence="7 8" key="1">
    <citation type="submission" date="2018-03" db="EMBL/GenBank/DDBJ databases">
        <title>Aquarubrobacter algicola gen. nov., sp. nov., a novel actinobacterium isolated from shallow eutrophic lake during the end of cyanobacterial harmful algal blooms.</title>
        <authorList>
            <person name="Chun S.J."/>
        </authorList>
    </citation>
    <scope>NUCLEOTIDE SEQUENCE [LARGE SCALE GENOMIC DNA]</scope>
    <source>
        <strain evidence="7 8">Seoho-28</strain>
    </source>
</reference>
<dbReference type="RefSeq" id="WP_107570110.1">
    <property type="nucleotide sequence ID" value="NZ_PYYB01000002.1"/>
</dbReference>
<evidence type="ECO:0000256" key="4">
    <source>
        <dbReference type="ARBA" id="ARBA00022833"/>
    </source>
</evidence>
<dbReference type="GO" id="GO:0008235">
    <property type="term" value="F:metalloexopeptidase activity"/>
    <property type="evidence" value="ECO:0007669"/>
    <property type="project" value="TreeGrafter"/>
</dbReference>
<dbReference type="Gene3D" id="3.40.140.10">
    <property type="entry name" value="Cytidine Deaminase, domain 2"/>
    <property type="match status" value="1"/>
</dbReference>
<feature type="domain" description="JAB1/MPN/MOV34 metalloenzyme" evidence="6">
    <location>
        <begin position="1"/>
        <end position="128"/>
    </location>
</feature>
<keyword evidence="5" id="KW-0482">Metalloprotease</keyword>
<accession>A0A2T4UF40</accession>
<dbReference type="CDD" id="cd08070">
    <property type="entry name" value="MPN_like"/>
    <property type="match status" value="1"/>
</dbReference>
<name>A0A2T4UF40_9ACTN</name>
<dbReference type="Pfam" id="PF14464">
    <property type="entry name" value="Prok-JAB"/>
    <property type="match status" value="1"/>
</dbReference>
<dbReference type="GO" id="GO:0006508">
    <property type="term" value="P:proteolysis"/>
    <property type="evidence" value="ECO:0007669"/>
    <property type="project" value="UniProtKB-KW"/>
</dbReference>
<dbReference type="SMART" id="SM00232">
    <property type="entry name" value="JAB_MPN"/>
    <property type="match status" value="1"/>
</dbReference>
<dbReference type="InterPro" id="IPR000555">
    <property type="entry name" value="JAMM/MPN+_dom"/>
</dbReference>
<dbReference type="OrthoDB" id="3196553at2"/>
<dbReference type="GO" id="GO:0008270">
    <property type="term" value="F:zinc ion binding"/>
    <property type="evidence" value="ECO:0007669"/>
    <property type="project" value="TreeGrafter"/>
</dbReference>
<keyword evidence="3" id="KW-0378">Hydrolase</keyword>
<protein>
    <recommendedName>
        <fullName evidence="6">JAB1/MPN/MOV34 metalloenzyme domain-containing protein</fullName>
    </recommendedName>
</protein>
<dbReference type="Proteomes" id="UP000240739">
    <property type="component" value="Unassembled WGS sequence"/>
</dbReference>
<dbReference type="EMBL" id="PYYB01000002">
    <property type="protein sequence ID" value="PTL56391.1"/>
    <property type="molecule type" value="Genomic_DNA"/>
</dbReference>
<keyword evidence="1" id="KW-0645">Protease</keyword>
<proteinExistence type="predicted"/>
<gene>
    <name evidence="7" type="ORF">C7Y72_15620</name>
</gene>
<evidence type="ECO:0000259" key="6">
    <source>
        <dbReference type="SMART" id="SM00232"/>
    </source>
</evidence>
<evidence type="ECO:0000256" key="5">
    <source>
        <dbReference type="ARBA" id="ARBA00023049"/>
    </source>
</evidence>
<dbReference type="InterPro" id="IPR051929">
    <property type="entry name" value="VirAsm_ModProt"/>
</dbReference>
<sequence length="131" mass="14644">MQIAPALLEQIVEHARRDVSEECCGVVATRDGVAVAVHELENTAHDKRRFEIDGLVLLRLVDELEDRGEELGAIYHSHVMSAPEPSQTDLNFGALWPGVEWIIVGLKDAEPEVRSWLIEDGDYREVALTSE</sequence>
<dbReference type="InterPro" id="IPR028090">
    <property type="entry name" value="JAB_dom_prok"/>
</dbReference>
<dbReference type="AlphaFoldDB" id="A0A2T4UF40"/>
<evidence type="ECO:0000256" key="1">
    <source>
        <dbReference type="ARBA" id="ARBA00022670"/>
    </source>
</evidence>
<evidence type="ECO:0000313" key="7">
    <source>
        <dbReference type="EMBL" id="PTL56391.1"/>
    </source>
</evidence>
<keyword evidence="2" id="KW-0479">Metal-binding</keyword>
<comment type="caution">
    <text evidence="7">The sequence shown here is derived from an EMBL/GenBank/DDBJ whole genome shotgun (WGS) entry which is preliminary data.</text>
</comment>
<dbReference type="PANTHER" id="PTHR34858:SF1">
    <property type="entry name" value="CYSO-CYSTEINE PEPTIDASE"/>
    <property type="match status" value="1"/>
</dbReference>
<dbReference type="PANTHER" id="PTHR34858">
    <property type="entry name" value="CYSO-CYSTEINE PEPTIDASE"/>
    <property type="match status" value="1"/>
</dbReference>
<keyword evidence="4" id="KW-0862">Zinc</keyword>
<evidence type="ECO:0000256" key="2">
    <source>
        <dbReference type="ARBA" id="ARBA00022723"/>
    </source>
</evidence>
<keyword evidence="8" id="KW-1185">Reference proteome</keyword>
<evidence type="ECO:0000256" key="3">
    <source>
        <dbReference type="ARBA" id="ARBA00022801"/>
    </source>
</evidence>
<evidence type="ECO:0000313" key="8">
    <source>
        <dbReference type="Proteomes" id="UP000240739"/>
    </source>
</evidence>
<organism evidence="7 8">
    <name type="scientific">Paraconexibacter algicola</name>
    <dbReference type="NCBI Taxonomy" id="2133960"/>
    <lineage>
        <taxon>Bacteria</taxon>
        <taxon>Bacillati</taxon>
        <taxon>Actinomycetota</taxon>
        <taxon>Thermoleophilia</taxon>
        <taxon>Solirubrobacterales</taxon>
        <taxon>Paraconexibacteraceae</taxon>
        <taxon>Paraconexibacter</taxon>
    </lineage>
</organism>